<name>A0ABV9Z1I7_9HYPH</name>
<evidence type="ECO:0000259" key="8">
    <source>
        <dbReference type="PROSITE" id="PS50109"/>
    </source>
</evidence>
<dbReference type="Pfam" id="PF02518">
    <property type="entry name" value="HATPase_c"/>
    <property type="match status" value="1"/>
</dbReference>
<dbReference type="SUPFAM" id="SSF55785">
    <property type="entry name" value="PYP-like sensor domain (PAS domain)"/>
    <property type="match status" value="3"/>
</dbReference>
<proteinExistence type="predicted"/>
<feature type="domain" description="Histidine kinase" evidence="8">
    <location>
        <begin position="589"/>
        <end position="806"/>
    </location>
</feature>
<keyword evidence="4" id="KW-0808">Transferase</keyword>
<evidence type="ECO:0000313" key="9">
    <source>
        <dbReference type="EMBL" id="MFC5067647.1"/>
    </source>
</evidence>
<dbReference type="EC" id="2.7.13.3" evidence="2"/>
<protein>
    <recommendedName>
        <fullName evidence="2">histidine kinase</fullName>
        <ecNumber evidence="2">2.7.13.3</ecNumber>
    </recommendedName>
</protein>
<dbReference type="CDD" id="cd00075">
    <property type="entry name" value="HATPase"/>
    <property type="match status" value="1"/>
</dbReference>
<comment type="caution">
    <text evidence="9">The sequence shown here is derived from an EMBL/GenBank/DDBJ whole genome shotgun (WGS) entry which is preliminary data.</text>
</comment>
<evidence type="ECO:0000313" key="10">
    <source>
        <dbReference type="Proteomes" id="UP001595796"/>
    </source>
</evidence>
<dbReference type="PRINTS" id="PR00344">
    <property type="entry name" value="BCTRLSENSOR"/>
</dbReference>
<reference evidence="10" key="1">
    <citation type="journal article" date="2019" name="Int. J. Syst. Evol. Microbiol.">
        <title>The Global Catalogue of Microorganisms (GCM) 10K type strain sequencing project: providing services to taxonomists for standard genome sequencing and annotation.</title>
        <authorList>
            <consortium name="The Broad Institute Genomics Platform"/>
            <consortium name="The Broad Institute Genome Sequencing Center for Infectious Disease"/>
            <person name="Wu L."/>
            <person name="Ma J."/>
        </authorList>
    </citation>
    <scope>NUCLEOTIDE SEQUENCE [LARGE SCALE GENOMIC DNA]</scope>
    <source>
        <strain evidence="10">CGMCC 1.16444</strain>
    </source>
</reference>
<feature type="signal peptide" evidence="7">
    <location>
        <begin position="1"/>
        <end position="28"/>
    </location>
</feature>
<keyword evidence="6" id="KW-0472">Membrane</keyword>
<dbReference type="InterPro" id="IPR005467">
    <property type="entry name" value="His_kinase_dom"/>
</dbReference>
<organism evidence="9 10">
    <name type="scientific">Flaviflagellibacter deserti</name>
    <dbReference type="NCBI Taxonomy" id="2267266"/>
    <lineage>
        <taxon>Bacteria</taxon>
        <taxon>Pseudomonadati</taxon>
        <taxon>Pseudomonadota</taxon>
        <taxon>Alphaproteobacteria</taxon>
        <taxon>Hyphomicrobiales</taxon>
        <taxon>Flaviflagellibacter</taxon>
    </lineage>
</organism>
<dbReference type="PANTHER" id="PTHR43047:SF72">
    <property type="entry name" value="OSMOSENSING HISTIDINE PROTEIN KINASE SLN1"/>
    <property type="match status" value="1"/>
</dbReference>
<comment type="catalytic activity">
    <reaction evidence="1">
        <text>ATP + protein L-histidine = ADP + protein N-phospho-L-histidine.</text>
        <dbReference type="EC" id="2.7.13.3"/>
    </reaction>
</comment>
<dbReference type="EMBL" id="JBHSJF010000005">
    <property type="protein sequence ID" value="MFC5067647.1"/>
    <property type="molecule type" value="Genomic_DNA"/>
</dbReference>
<evidence type="ECO:0000256" key="3">
    <source>
        <dbReference type="ARBA" id="ARBA00022553"/>
    </source>
</evidence>
<dbReference type="PANTHER" id="PTHR43047">
    <property type="entry name" value="TWO-COMPONENT HISTIDINE PROTEIN KINASE"/>
    <property type="match status" value="1"/>
</dbReference>
<dbReference type="GO" id="GO:0005524">
    <property type="term" value="F:ATP binding"/>
    <property type="evidence" value="ECO:0007669"/>
    <property type="project" value="UniProtKB-KW"/>
</dbReference>
<keyword evidence="7" id="KW-0732">Signal</keyword>
<dbReference type="SUPFAM" id="SSF47384">
    <property type="entry name" value="Homodimeric domain of signal transducing histidine kinase"/>
    <property type="match status" value="1"/>
</dbReference>
<dbReference type="InterPro" id="IPR004358">
    <property type="entry name" value="Sig_transdc_His_kin-like_C"/>
</dbReference>
<dbReference type="SMART" id="SM00091">
    <property type="entry name" value="PAS"/>
    <property type="match status" value="3"/>
</dbReference>
<dbReference type="InterPro" id="IPR036890">
    <property type="entry name" value="HATPase_C_sf"/>
</dbReference>
<evidence type="ECO:0000256" key="6">
    <source>
        <dbReference type="SAM" id="Phobius"/>
    </source>
</evidence>
<keyword evidence="5" id="KW-0418">Kinase</keyword>
<dbReference type="SMART" id="SM00387">
    <property type="entry name" value="HATPase_c"/>
    <property type="match status" value="1"/>
</dbReference>
<dbReference type="Pfam" id="PF12860">
    <property type="entry name" value="PAS_7"/>
    <property type="match status" value="2"/>
</dbReference>
<keyword evidence="10" id="KW-1185">Reference proteome</keyword>
<evidence type="ECO:0000256" key="7">
    <source>
        <dbReference type="SAM" id="SignalP"/>
    </source>
</evidence>
<gene>
    <name evidence="9" type="ORF">ACFPFW_06415</name>
</gene>
<keyword evidence="3" id="KW-0597">Phosphoprotein</keyword>
<dbReference type="Gene3D" id="3.30.450.20">
    <property type="entry name" value="PAS domain"/>
    <property type="match status" value="1"/>
</dbReference>
<dbReference type="Pfam" id="PF00512">
    <property type="entry name" value="HisKA"/>
    <property type="match status" value="1"/>
</dbReference>
<evidence type="ECO:0000256" key="2">
    <source>
        <dbReference type="ARBA" id="ARBA00012438"/>
    </source>
</evidence>
<dbReference type="CDD" id="cd00082">
    <property type="entry name" value="HisKA"/>
    <property type="match status" value="1"/>
</dbReference>
<keyword evidence="6" id="KW-1133">Transmembrane helix</keyword>
<dbReference type="InterPro" id="IPR003594">
    <property type="entry name" value="HATPase_dom"/>
</dbReference>
<dbReference type="Pfam" id="PF13188">
    <property type="entry name" value="PAS_8"/>
    <property type="match status" value="1"/>
</dbReference>
<dbReference type="InterPro" id="IPR036097">
    <property type="entry name" value="HisK_dim/P_sf"/>
</dbReference>
<keyword evidence="6" id="KW-0812">Transmembrane</keyword>
<keyword evidence="9" id="KW-0067">ATP-binding</keyword>
<evidence type="ECO:0000256" key="4">
    <source>
        <dbReference type="ARBA" id="ARBA00022679"/>
    </source>
</evidence>
<evidence type="ECO:0000256" key="5">
    <source>
        <dbReference type="ARBA" id="ARBA00022777"/>
    </source>
</evidence>
<dbReference type="InterPro" id="IPR035965">
    <property type="entry name" value="PAS-like_dom_sf"/>
</dbReference>
<feature type="chain" id="PRO_5045377850" description="histidine kinase" evidence="7">
    <location>
        <begin position="29"/>
        <end position="814"/>
    </location>
</feature>
<dbReference type="InterPro" id="IPR000014">
    <property type="entry name" value="PAS"/>
</dbReference>
<evidence type="ECO:0000256" key="1">
    <source>
        <dbReference type="ARBA" id="ARBA00000085"/>
    </source>
</evidence>
<dbReference type="SMART" id="SM00388">
    <property type="entry name" value="HisKA"/>
    <property type="match status" value="1"/>
</dbReference>
<feature type="transmembrane region" description="Helical" evidence="6">
    <location>
        <begin position="38"/>
        <end position="58"/>
    </location>
</feature>
<dbReference type="Gene3D" id="1.10.287.130">
    <property type="match status" value="1"/>
</dbReference>
<dbReference type="PROSITE" id="PS50109">
    <property type="entry name" value="HIS_KIN"/>
    <property type="match status" value="1"/>
</dbReference>
<accession>A0ABV9Z1I7</accession>
<dbReference type="SUPFAM" id="SSF55874">
    <property type="entry name" value="ATPase domain of HSP90 chaperone/DNA topoisomerase II/histidine kinase"/>
    <property type="match status" value="1"/>
</dbReference>
<dbReference type="Proteomes" id="UP001595796">
    <property type="component" value="Unassembled WGS sequence"/>
</dbReference>
<dbReference type="InterPro" id="IPR003661">
    <property type="entry name" value="HisK_dim/P_dom"/>
</dbReference>
<dbReference type="Gene3D" id="3.30.565.10">
    <property type="entry name" value="Histidine kinase-like ATPase, C-terminal domain"/>
    <property type="match status" value="1"/>
</dbReference>
<keyword evidence="9" id="KW-0547">Nucleotide-binding</keyword>
<sequence>MADRSRGDRAVTGLMLAPALLSSTAAWAGPVSASPTFGSYAVSLGLLLVTLSCGFLLARVRSRAGVAEATLRGMVAELRSKLDRAEVLVSSSNQLLVTFGGPGEEPEISGLLPTDAPVPAGRRVLGFGSWMPAGQATELEEHVARLRIRGEAFEMTVETRQGEHVAIDGRAVGGQAVLRIRCLEGHALQLAELSARHAEMQREFGRFKSLLERAPQPVWLRDTHGKISWANAAYGKAFDRPSGEEAVTAGVDLLDNPTKRDAFDALASGKLFHANVPLVSGGQKKLFDVVEVPQTAGSAGIATDMSELAGLRGDLVRRVESHRKTLDELATGVAIFQADGTLVFHNQAFGKLWRLDHAFLDAQPTDSTILDRLRAEEALPVPADFRAWKAQLQEAYRATTPREHWWHLPDGRTMRVVQTPNPEGGVTYLFDDVSERIDLESRFNALTSVQRETLDNLRDAVAVFGSDGRLTLHNPAFVQMWKLPPSELNTKPHADRVFSLCRVLHEPQEPWDLLKTAITAIPESRVPVSGRIERVDQSTIDMATVPLPDGATLVTFSDVTASVSVERALTDRNEALETASRLKSDFVKHVSYELRAPLTNIIGFSQLLADPSTGPLTDRQREYTGHVLDSSTALYAIINDILDLATIDAGNMELDLGIVNIPAAINAAVEGVRDRVTESGIALNLEVPPQIGSFVADEKRIRQVLFNLLSNAIGFSPEGSPVTLVARREADAIVFQVVDRGSGMSPEMVEKVFDRFESHTEGANHRGVGLGLSIVRSFVELHGGTVSIDSALGRGTTVTCVFPLGGGAARVAAE</sequence>